<dbReference type="KEGG" id="daw:HS1_002449"/>
<sequence length="76" mass="8825">MLIKNNPSSPALRFGAITLGQQAGIWLRPNPAKRDFTYPQPVSLCENPLKNNKILILFWQEKNDKREKSYHGFWVV</sequence>
<name>A0A7U4QMX4_DESA2</name>
<accession>A0A7U4QMX4</accession>
<reference evidence="1 2" key="1">
    <citation type="submission" date="2015-10" db="EMBL/GenBank/DDBJ databases">
        <title>Candidatus Desulfofervidus auxilii, a hydrogenotrophic sulfate-reducing bacterium involved in the thermophilic anaerobic oxidation of methane.</title>
        <authorList>
            <person name="Krukenberg V."/>
            <person name="Richter M."/>
            <person name="Wegener G."/>
        </authorList>
    </citation>
    <scope>NUCLEOTIDE SEQUENCE [LARGE SCALE GENOMIC DNA]</scope>
    <source>
        <strain evidence="1 2">HS1</strain>
    </source>
</reference>
<gene>
    <name evidence="1" type="ORF">HS1_002449</name>
</gene>
<dbReference type="AlphaFoldDB" id="A0A7U4QMX4"/>
<organism evidence="1 2">
    <name type="scientific">Desulfofervidus auxilii</name>
    <dbReference type="NCBI Taxonomy" id="1621989"/>
    <lineage>
        <taxon>Bacteria</taxon>
        <taxon>Pseudomonadati</taxon>
        <taxon>Thermodesulfobacteriota</taxon>
        <taxon>Candidatus Desulfofervidia</taxon>
        <taxon>Candidatus Desulfofervidales</taxon>
        <taxon>Candidatus Desulfofervidaceae</taxon>
        <taxon>Candidatus Desulfofervidus</taxon>
    </lineage>
</organism>
<dbReference type="Proteomes" id="UP000070560">
    <property type="component" value="Chromosome"/>
</dbReference>
<keyword evidence="2" id="KW-1185">Reference proteome</keyword>
<evidence type="ECO:0000313" key="2">
    <source>
        <dbReference type="Proteomes" id="UP000070560"/>
    </source>
</evidence>
<proteinExistence type="predicted"/>
<protein>
    <submittedName>
        <fullName evidence="1">Uncharacterized protein</fullName>
    </submittedName>
</protein>
<evidence type="ECO:0000313" key="1">
    <source>
        <dbReference type="EMBL" id="AMM42231.1"/>
    </source>
</evidence>
<dbReference type="EMBL" id="CP013015">
    <property type="protein sequence ID" value="AMM42231.1"/>
    <property type="molecule type" value="Genomic_DNA"/>
</dbReference>